<name>A0AAU0UQW7_9FIRM</name>
<evidence type="ECO:0000313" key="2">
    <source>
        <dbReference type="EMBL" id="WRO23709.1"/>
    </source>
</evidence>
<dbReference type="AlphaFoldDB" id="A0AAU0UQW7"/>
<dbReference type="RefSeq" id="WP_366923085.1">
    <property type="nucleotide sequence ID" value="NZ_CP121694.1"/>
</dbReference>
<dbReference type="Proteomes" id="UP001329915">
    <property type="component" value="Chromosome"/>
</dbReference>
<feature type="transmembrane region" description="Helical" evidence="1">
    <location>
        <begin position="38"/>
        <end position="58"/>
    </location>
</feature>
<evidence type="ECO:0000313" key="3">
    <source>
        <dbReference type="Proteomes" id="UP001329915"/>
    </source>
</evidence>
<keyword evidence="1" id="KW-1133">Transmembrane helix</keyword>
<feature type="transmembrane region" description="Helical" evidence="1">
    <location>
        <begin position="6"/>
        <end position="26"/>
    </location>
</feature>
<reference evidence="2 3" key="1">
    <citation type="submission" date="2023-04" db="EMBL/GenBank/DDBJ databases">
        <authorList>
            <person name="Hsu D."/>
        </authorList>
    </citation>
    <scope>NUCLEOTIDE SEQUENCE [LARGE SCALE GENOMIC DNA]</scope>
    <source>
        <strain evidence="2 3">MK1</strain>
    </source>
</reference>
<keyword evidence="3" id="KW-1185">Reference proteome</keyword>
<dbReference type="EMBL" id="CP121694">
    <property type="protein sequence ID" value="WRO23709.1"/>
    <property type="molecule type" value="Genomic_DNA"/>
</dbReference>
<gene>
    <name evidence="2" type="ORF">MFMK1_003577</name>
</gene>
<proteinExistence type="predicted"/>
<dbReference type="KEGG" id="dbc:MFMK1_003577"/>
<evidence type="ECO:0000256" key="1">
    <source>
        <dbReference type="SAM" id="Phobius"/>
    </source>
</evidence>
<keyword evidence="1" id="KW-0812">Transmembrane</keyword>
<sequence length="65" mass="7485">MSAAVIAVQIFNALMLLLAVISGIYVWFNARKIGMNHWVWTILTVVLFPIGLISYLLYRYLKLKN</sequence>
<protein>
    <recommendedName>
        <fullName evidence="4">Cardiolipin synthase N-terminal domain-containing protein</fullName>
    </recommendedName>
</protein>
<accession>A0AAU0UQW7</accession>
<evidence type="ECO:0008006" key="4">
    <source>
        <dbReference type="Google" id="ProtNLM"/>
    </source>
</evidence>
<keyword evidence="1" id="KW-0472">Membrane</keyword>
<organism evidence="2 3">
    <name type="scientific">Metallumcola ferriviriculae</name>
    <dbReference type="NCBI Taxonomy" id="3039180"/>
    <lineage>
        <taxon>Bacteria</taxon>
        <taxon>Bacillati</taxon>
        <taxon>Bacillota</taxon>
        <taxon>Clostridia</taxon>
        <taxon>Neomoorellales</taxon>
        <taxon>Desulfitibacteraceae</taxon>
        <taxon>Metallumcola</taxon>
    </lineage>
</organism>